<evidence type="ECO:0000313" key="1">
    <source>
        <dbReference type="EMBL" id="VVO31997.1"/>
    </source>
</evidence>
<dbReference type="AlphaFoldDB" id="A0A5E7F112"/>
<organism evidence="1 2">
    <name type="scientific">Pseudomonas fluorescens</name>
    <dbReference type="NCBI Taxonomy" id="294"/>
    <lineage>
        <taxon>Bacteria</taxon>
        <taxon>Pseudomonadati</taxon>
        <taxon>Pseudomonadota</taxon>
        <taxon>Gammaproteobacteria</taxon>
        <taxon>Pseudomonadales</taxon>
        <taxon>Pseudomonadaceae</taxon>
        <taxon>Pseudomonas</taxon>
    </lineage>
</organism>
<sequence length="394" mass="44554">MTTNHQSPFKEGEVLEIQTRLLSSARNRHAESMAQRQAYRNLFGDDWIEQPQPIDVDLDESTHLDELLVEPALELPAGPRETTHGTPEEYRAIEVGLFAGVPSYQSLSSSRPHLEDQETSTFPVNQVIPRDIDVAGSGVNAKNRRSKRRGRALSTSSKTGLIANFHLGHAERVVAIKKLHPELDHDQIEKLLKIDAYVRKLVQEYHGTGDLPDWAKFVSPEIKQFFRIFRLCTKPDAKTITIRLDHKTAEAALAAPRGPANYVAEIIKRTLAKLGIATDQAFNVEFNHTGRTENHPAHIHGALCIPDDRVDEVTEALRKALAMGYRHRYKNLAVHIEAPRSARSWAIYCIKEYGITAIRLSTERLRTTRPDYATQKLTQQAQELYECMSAWMNS</sequence>
<protein>
    <submittedName>
        <fullName evidence="1">Uncharacterized protein</fullName>
    </submittedName>
</protein>
<name>A0A5E7F112_PSEFL</name>
<dbReference type="EMBL" id="CABVHP010000021">
    <property type="protein sequence ID" value="VVO31997.1"/>
    <property type="molecule type" value="Genomic_DNA"/>
</dbReference>
<evidence type="ECO:0000313" key="2">
    <source>
        <dbReference type="Proteomes" id="UP000326557"/>
    </source>
</evidence>
<reference evidence="1 2" key="1">
    <citation type="submission" date="2019-09" db="EMBL/GenBank/DDBJ databases">
        <authorList>
            <person name="Chandra G."/>
            <person name="Truman W A."/>
        </authorList>
    </citation>
    <scope>NUCLEOTIDE SEQUENCE [LARGE SCALE GENOMIC DNA]</scope>
    <source>
        <strain evidence="1">PS704</strain>
    </source>
</reference>
<dbReference type="RefSeq" id="WP_150639747.1">
    <property type="nucleotide sequence ID" value="NZ_CABVHP010000021.1"/>
</dbReference>
<proteinExistence type="predicted"/>
<dbReference type="Proteomes" id="UP000326557">
    <property type="component" value="Unassembled WGS sequence"/>
</dbReference>
<dbReference type="OrthoDB" id="7002247at2"/>
<accession>A0A5E7F112</accession>
<gene>
    <name evidence="1" type="ORF">PS704_05086</name>
</gene>